<evidence type="ECO:0000256" key="1">
    <source>
        <dbReference type="SAM" id="SignalP"/>
    </source>
</evidence>
<dbReference type="eggNOG" id="ENOG5032WND">
    <property type="taxonomic scope" value="Bacteria"/>
</dbReference>
<name>A4AE78_9GAMM</name>
<evidence type="ECO:0000313" key="3">
    <source>
        <dbReference type="Proteomes" id="UP000019205"/>
    </source>
</evidence>
<dbReference type="Proteomes" id="UP000019205">
    <property type="component" value="Chromosome"/>
</dbReference>
<reference evidence="2 3" key="2">
    <citation type="journal article" date="2009" name="PLoS ONE">
        <title>The photosynthetic apparatus and its regulation in the aerobic gammaproteobacterium Congregibacter litoralis gen. nov., sp. nov.</title>
        <authorList>
            <person name="Spring S."/>
            <person name="Lunsdorf H."/>
            <person name="Fuchs B.M."/>
            <person name="Tindall B.J."/>
        </authorList>
    </citation>
    <scope>NUCLEOTIDE SEQUENCE [LARGE SCALE GENOMIC DNA]</scope>
    <source>
        <strain evidence="2">KT71</strain>
    </source>
</reference>
<keyword evidence="3" id="KW-1185">Reference proteome</keyword>
<comment type="caution">
    <text evidence="2">The sequence shown here is derived from an EMBL/GenBank/DDBJ whole genome shotgun (WGS) entry which is preliminary data.</text>
</comment>
<protein>
    <recommendedName>
        <fullName evidence="4">Alginate export domain-containing protein</fullName>
    </recommendedName>
</protein>
<dbReference type="HOGENOM" id="CLU_666984_0_0_6"/>
<dbReference type="RefSeq" id="WP_023660243.1">
    <property type="nucleotide sequence ID" value="NZ_CM002299.1"/>
</dbReference>
<gene>
    <name evidence="2" type="ORF">KT71_08737</name>
</gene>
<keyword evidence="1" id="KW-0732">Signal</keyword>
<feature type="signal peptide" evidence="1">
    <location>
        <begin position="1"/>
        <end position="24"/>
    </location>
</feature>
<dbReference type="STRING" id="314285.KT71_08737"/>
<feature type="chain" id="PRO_5002665761" description="Alginate export domain-containing protein" evidence="1">
    <location>
        <begin position="25"/>
        <end position="419"/>
    </location>
</feature>
<dbReference type="EMBL" id="AAOA02000003">
    <property type="protein sequence ID" value="EAQ95693.2"/>
    <property type="molecule type" value="Genomic_DNA"/>
</dbReference>
<reference evidence="2 3" key="1">
    <citation type="journal article" date="2007" name="Proc. Natl. Acad. Sci. U.S.A.">
        <title>Characterization of a marine gammaproteobacterium capable of aerobic anoxygenic photosynthesis.</title>
        <authorList>
            <person name="Fuchs B.M."/>
            <person name="Spring S."/>
            <person name="Teeling H."/>
            <person name="Quast C."/>
            <person name="Wulf J."/>
            <person name="Schattenhofer M."/>
            <person name="Yan S."/>
            <person name="Ferriera S."/>
            <person name="Johnson J."/>
            <person name="Glockner F.O."/>
            <person name="Amann R."/>
        </authorList>
    </citation>
    <scope>NUCLEOTIDE SEQUENCE [LARGE SCALE GENOMIC DNA]</scope>
    <source>
        <strain evidence="2">KT71</strain>
    </source>
</reference>
<evidence type="ECO:0008006" key="4">
    <source>
        <dbReference type="Google" id="ProtNLM"/>
    </source>
</evidence>
<proteinExistence type="predicted"/>
<sequence length="419" mass="46023">MQKLPLTLKLCTACALFMASPAFAESLTDDIHGRLQLTGQMDATDNDSLSASLGEQYRKDAYADLRLTWEPRWNNWDATFHYQATADGGNDVAYRRKSGASFTSAPPSTLFDLSGTMLDESNALVTHKIDRMAIGYSTPGFVIRVGRQALTWGAGKMFQTMDLVGPFAPNTVDTEYKPGVDMAYTQWLFDDGSDLQFVAAPRARRHGDEVRWDASTVALHYRRAFGDIGTTWLLSHDYDNWVAGLGLSGPLYGASWNIEVTPTFDVAGNTKFSGLANIDYAMLLFGERNTTLFAEYYHNGFGVGGDTQVYDQLPAYLTERLARGQVFNISRNYLSSGMTVEWTPLLKFSPSLIANLDDTSFYASTEANYSLGDNTTLLVGAQTPIGPAGTEYGGISLSGGTAPYVAPSSMIYVQLRQYF</sequence>
<organism evidence="2 3">
    <name type="scientific">Congregibacter litoralis KT71</name>
    <dbReference type="NCBI Taxonomy" id="314285"/>
    <lineage>
        <taxon>Bacteria</taxon>
        <taxon>Pseudomonadati</taxon>
        <taxon>Pseudomonadota</taxon>
        <taxon>Gammaproteobacteria</taxon>
        <taxon>Cellvibrionales</taxon>
        <taxon>Halieaceae</taxon>
        <taxon>Congregibacter</taxon>
    </lineage>
</organism>
<dbReference type="AlphaFoldDB" id="A4AE78"/>
<accession>A4AE78</accession>
<evidence type="ECO:0000313" key="2">
    <source>
        <dbReference type="EMBL" id="EAQ95693.2"/>
    </source>
</evidence>